<evidence type="ECO:0000313" key="3">
    <source>
        <dbReference type="Proteomes" id="UP001141552"/>
    </source>
</evidence>
<evidence type="ECO:0000259" key="1">
    <source>
        <dbReference type="Pfam" id="PF14392"/>
    </source>
</evidence>
<evidence type="ECO:0000313" key="2">
    <source>
        <dbReference type="EMBL" id="KAJ4844294.1"/>
    </source>
</evidence>
<dbReference type="AlphaFoldDB" id="A0A9Q0G648"/>
<dbReference type="Pfam" id="PF14392">
    <property type="entry name" value="zf-CCHC_4"/>
    <property type="match status" value="1"/>
</dbReference>
<dbReference type="EMBL" id="JAKUCV010001998">
    <property type="protein sequence ID" value="KAJ4844294.1"/>
    <property type="molecule type" value="Genomic_DNA"/>
</dbReference>
<dbReference type="Proteomes" id="UP001141552">
    <property type="component" value="Unassembled WGS sequence"/>
</dbReference>
<dbReference type="OrthoDB" id="1743776at2759"/>
<protein>
    <recommendedName>
        <fullName evidence="1">Zinc knuckle CX2CX4HX4C domain-containing protein</fullName>
    </recommendedName>
</protein>
<proteinExistence type="predicted"/>
<reference evidence="2" key="2">
    <citation type="journal article" date="2023" name="Plants (Basel)">
        <title>Annotation of the Turnera subulata (Passifloraceae) Draft Genome Reveals the S-Locus Evolved after the Divergence of Turneroideae from Passifloroideae in a Stepwise Manner.</title>
        <authorList>
            <person name="Henning P.M."/>
            <person name="Roalson E.H."/>
            <person name="Mir W."/>
            <person name="McCubbin A.G."/>
            <person name="Shore J.S."/>
        </authorList>
    </citation>
    <scope>NUCLEOTIDE SEQUENCE</scope>
    <source>
        <strain evidence="2">F60SS</strain>
    </source>
</reference>
<sequence length="110" mass="12107">MDNSTQQTDRGQFAKAVVELDLSKPLETETCIDGTWYTILYESLPNVCFGCGRIGHNLAVCPAKNVVSTPVAATDSSGGAYSVKWGIYCCTWGAGKWELDLWHYWCGGQY</sequence>
<dbReference type="PANTHER" id="PTHR31286">
    <property type="entry name" value="GLYCINE-RICH CELL WALL STRUCTURAL PROTEIN 1.8-LIKE"/>
    <property type="match status" value="1"/>
</dbReference>
<organism evidence="2 3">
    <name type="scientific">Turnera subulata</name>
    <dbReference type="NCBI Taxonomy" id="218843"/>
    <lineage>
        <taxon>Eukaryota</taxon>
        <taxon>Viridiplantae</taxon>
        <taxon>Streptophyta</taxon>
        <taxon>Embryophyta</taxon>
        <taxon>Tracheophyta</taxon>
        <taxon>Spermatophyta</taxon>
        <taxon>Magnoliopsida</taxon>
        <taxon>eudicotyledons</taxon>
        <taxon>Gunneridae</taxon>
        <taxon>Pentapetalae</taxon>
        <taxon>rosids</taxon>
        <taxon>fabids</taxon>
        <taxon>Malpighiales</taxon>
        <taxon>Passifloraceae</taxon>
        <taxon>Turnera</taxon>
    </lineage>
</organism>
<keyword evidence="3" id="KW-1185">Reference proteome</keyword>
<feature type="domain" description="Zinc knuckle CX2CX4HX4C" evidence="1">
    <location>
        <begin position="35"/>
        <end position="62"/>
    </location>
</feature>
<reference evidence="2" key="1">
    <citation type="submission" date="2022-02" db="EMBL/GenBank/DDBJ databases">
        <authorList>
            <person name="Henning P.M."/>
            <person name="McCubbin A.G."/>
            <person name="Shore J.S."/>
        </authorList>
    </citation>
    <scope>NUCLEOTIDE SEQUENCE</scope>
    <source>
        <strain evidence="2">F60SS</strain>
        <tissue evidence="2">Leaves</tissue>
    </source>
</reference>
<dbReference type="InterPro" id="IPR040256">
    <property type="entry name" value="At4g02000-like"/>
</dbReference>
<comment type="caution">
    <text evidence="2">The sequence shown here is derived from an EMBL/GenBank/DDBJ whole genome shotgun (WGS) entry which is preliminary data.</text>
</comment>
<accession>A0A9Q0G648</accession>
<dbReference type="PANTHER" id="PTHR31286:SF99">
    <property type="entry name" value="DUF4283 DOMAIN-CONTAINING PROTEIN"/>
    <property type="match status" value="1"/>
</dbReference>
<name>A0A9Q0G648_9ROSI</name>
<dbReference type="InterPro" id="IPR025836">
    <property type="entry name" value="Zn_knuckle_CX2CX4HX4C"/>
</dbReference>
<gene>
    <name evidence="2" type="ORF">Tsubulata_048159</name>
</gene>